<evidence type="ECO:0000313" key="3">
    <source>
        <dbReference type="Proteomes" id="UP000270743"/>
    </source>
</evidence>
<proteinExistence type="predicted"/>
<evidence type="ECO:0000259" key="1">
    <source>
        <dbReference type="PROSITE" id="PS50404"/>
    </source>
</evidence>
<dbReference type="Pfam" id="PF13417">
    <property type="entry name" value="GST_N_3"/>
    <property type="match status" value="1"/>
</dbReference>
<gene>
    <name evidence="2" type="ORF">PARHAE_01723</name>
</gene>
<dbReference type="SUPFAM" id="SSF52833">
    <property type="entry name" value="Thioredoxin-like"/>
    <property type="match status" value="1"/>
</dbReference>
<dbReference type="Gene3D" id="3.40.30.10">
    <property type="entry name" value="Glutaredoxin"/>
    <property type="match status" value="1"/>
</dbReference>
<accession>A0A3S4DVW2</accession>
<protein>
    <recommendedName>
        <fullName evidence="1">GST N-terminal domain-containing protein</fullName>
    </recommendedName>
</protein>
<dbReference type="EMBL" id="UZWE01000028">
    <property type="protein sequence ID" value="VDS08539.1"/>
    <property type="molecule type" value="Genomic_DNA"/>
</dbReference>
<reference evidence="2 3" key="1">
    <citation type="submission" date="2018-12" db="EMBL/GenBank/DDBJ databases">
        <authorList>
            <person name="Criscuolo A."/>
        </authorList>
    </citation>
    <scope>NUCLEOTIDE SEQUENCE [LARGE SCALE GENOMIC DNA]</scope>
    <source>
        <strain evidence="2">ACIP1116241</strain>
    </source>
</reference>
<dbReference type="AlphaFoldDB" id="A0A3S4DVW2"/>
<dbReference type="InterPro" id="IPR036249">
    <property type="entry name" value="Thioredoxin-like_sf"/>
</dbReference>
<dbReference type="CDD" id="cd00570">
    <property type="entry name" value="GST_N_family"/>
    <property type="match status" value="1"/>
</dbReference>
<sequence>MSLILFGHPLSSYCQKVLIALHESGADFSFRHIDLSAYFERLLARPSVIRVLDEAKPWLHWFPFADRIPARFR</sequence>
<dbReference type="RefSeq" id="WP_126154202.1">
    <property type="nucleotide sequence ID" value="NZ_UZWE01000028.1"/>
</dbReference>
<dbReference type="PROSITE" id="PS50404">
    <property type="entry name" value="GST_NTER"/>
    <property type="match status" value="1"/>
</dbReference>
<dbReference type="Proteomes" id="UP000270743">
    <property type="component" value="Unassembled WGS sequence"/>
</dbReference>
<feature type="domain" description="GST N-terminal" evidence="1">
    <location>
        <begin position="1"/>
        <end position="73"/>
    </location>
</feature>
<dbReference type="OrthoDB" id="9782992at2"/>
<name>A0A3S4DVW2_9RHOB</name>
<dbReference type="InterPro" id="IPR004045">
    <property type="entry name" value="Glutathione_S-Trfase_N"/>
</dbReference>
<organism evidence="2 3">
    <name type="scientific">Paracoccus haematequi</name>
    <dbReference type="NCBI Taxonomy" id="2491866"/>
    <lineage>
        <taxon>Bacteria</taxon>
        <taxon>Pseudomonadati</taxon>
        <taxon>Pseudomonadota</taxon>
        <taxon>Alphaproteobacteria</taxon>
        <taxon>Rhodobacterales</taxon>
        <taxon>Paracoccaceae</taxon>
        <taxon>Paracoccus</taxon>
    </lineage>
</organism>
<keyword evidence="3" id="KW-1185">Reference proteome</keyword>
<evidence type="ECO:0000313" key="2">
    <source>
        <dbReference type="EMBL" id="VDS08539.1"/>
    </source>
</evidence>